<evidence type="ECO:0000313" key="10">
    <source>
        <dbReference type="Proteomes" id="UP000298058"/>
    </source>
</evidence>
<dbReference type="Pfam" id="PF02909">
    <property type="entry name" value="TetR_C_1"/>
    <property type="match status" value="1"/>
</dbReference>
<evidence type="ECO:0000256" key="4">
    <source>
        <dbReference type="ARBA" id="ARBA00023125"/>
    </source>
</evidence>
<dbReference type="SUPFAM" id="SSF48498">
    <property type="entry name" value="Tetracyclin repressor-like, C-terminal domain"/>
    <property type="match status" value="1"/>
</dbReference>
<sequence length="239" mass="26683">MEQKKDKKAGAKSKPKNTKEISGKKKQLTKEKMIDAAILLADEKGIDSLSMRNLAQSLGVEAMSLYNHIKNKDELLDEIVDSIVAKIKLPLTGIHWMSAMEERAKSARIVLLQHPWVTLLIVSRVNVGSAMLTYFDASLGCLAAAGFSLPLADHAINAIDSHIYGYTLQELNFPIQPEEYAMQAEAFMPMLDDTIFPHLTGLAKEVISRRYDGMHDFEFGLKIILEGLEKLRINTKKGK</sequence>
<evidence type="ECO:0000256" key="3">
    <source>
        <dbReference type="ARBA" id="ARBA00023015"/>
    </source>
</evidence>
<dbReference type="PROSITE" id="PS50977">
    <property type="entry name" value="HTH_TETR_2"/>
    <property type="match status" value="1"/>
</dbReference>
<dbReference type="PANTHER" id="PTHR30055:SF151">
    <property type="entry name" value="TRANSCRIPTIONAL REGULATORY PROTEIN"/>
    <property type="match status" value="1"/>
</dbReference>
<keyword evidence="5" id="KW-0804">Transcription</keyword>
<evidence type="ECO:0000256" key="7">
    <source>
        <dbReference type="SAM" id="MobiDB-lite"/>
    </source>
</evidence>
<dbReference type="PANTHER" id="PTHR30055">
    <property type="entry name" value="HTH-TYPE TRANSCRIPTIONAL REGULATOR RUTR"/>
    <property type="match status" value="1"/>
</dbReference>
<keyword evidence="3" id="KW-0805">Transcription regulation</keyword>
<dbReference type="RefSeq" id="WP_135761532.1">
    <property type="nucleotide sequence ID" value="NZ_RQHW01000048.1"/>
</dbReference>
<dbReference type="Gene3D" id="1.10.357.10">
    <property type="entry name" value="Tetracycline Repressor, domain 2"/>
    <property type="match status" value="1"/>
</dbReference>
<evidence type="ECO:0000256" key="1">
    <source>
        <dbReference type="ARBA" id="ARBA00002856"/>
    </source>
</evidence>
<dbReference type="InterPro" id="IPR001647">
    <property type="entry name" value="HTH_TetR"/>
</dbReference>
<dbReference type="OrthoDB" id="166040at2"/>
<feature type="domain" description="HTH tetR-type" evidence="8">
    <location>
        <begin position="27"/>
        <end position="87"/>
    </location>
</feature>
<name>A0A4R9LV58_9LEPT</name>
<evidence type="ECO:0000259" key="8">
    <source>
        <dbReference type="PROSITE" id="PS50977"/>
    </source>
</evidence>
<dbReference type="Pfam" id="PF00440">
    <property type="entry name" value="TetR_N"/>
    <property type="match status" value="1"/>
</dbReference>
<dbReference type="Proteomes" id="UP000298058">
    <property type="component" value="Unassembled WGS sequence"/>
</dbReference>
<dbReference type="InterPro" id="IPR004111">
    <property type="entry name" value="Repressor_TetR_C"/>
</dbReference>
<keyword evidence="4 6" id="KW-0238">DNA-binding</keyword>
<dbReference type="PRINTS" id="PR00400">
    <property type="entry name" value="TETREPRESSOR"/>
</dbReference>
<dbReference type="Gene3D" id="1.10.10.60">
    <property type="entry name" value="Homeodomain-like"/>
    <property type="match status" value="1"/>
</dbReference>
<gene>
    <name evidence="9" type="ORF">EHS15_15640</name>
</gene>
<dbReference type="GO" id="GO:0000976">
    <property type="term" value="F:transcription cis-regulatory region binding"/>
    <property type="evidence" value="ECO:0007669"/>
    <property type="project" value="TreeGrafter"/>
</dbReference>
<evidence type="ECO:0000313" key="9">
    <source>
        <dbReference type="EMBL" id="TGN18051.1"/>
    </source>
</evidence>
<comment type="caution">
    <text evidence="9">The sequence shown here is derived from an EMBL/GenBank/DDBJ whole genome shotgun (WGS) entry which is preliminary data.</text>
</comment>
<dbReference type="PRINTS" id="PR00455">
    <property type="entry name" value="HTHTETR"/>
</dbReference>
<evidence type="ECO:0000256" key="6">
    <source>
        <dbReference type="PROSITE-ProRule" id="PRU00335"/>
    </source>
</evidence>
<dbReference type="SUPFAM" id="SSF46689">
    <property type="entry name" value="Homeodomain-like"/>
    <property type="match status" value="1"/>
</dbReference>
<dbReference type="GO" id="GO:0046677">
    <property type="term" value="P:response to antibiotic"/>
    <property type="evidence" value="ECO:0007669"/>
    <property type="project" value="InterPro"/>
</dbReference>
<dbReference type="InterPro" id="IPR050109">
    <property type="entry name" value="HTH-type_TetR-like_transc_reg"/>
</dbReference>
<feature type="DNA-binding region" description="H-T-H motif" evidence="6">
    <location>
        <begin position="50"/>
        <end position="69"/>
    </location>
</feature>
<keyword evidence="10" id="KW-1185">Reference proteome</keyword>
<protein>
    <submittedName>
        <fullName evidence="9">TetR family transcriptional regulator</fullName>
    </submittedName>
</protein>
<evidence type="ECO:0000256" key="2">
    <source>
        <dbReference type="ARBA" id="ARBA00022491"/>
    </source>
</evidence>
<dbReference type="GO" id="GO:0003700">
    <property type="term" value="F:DNA-binding transcription factor activity"/>
    <property type="evidence" value="ECO:0007669"/>
    <property type="project" value="TreeGrafter"/>
</dbReference>
<dbReference type="GO" id="GO:0045892">
    <property type="term" value="P:negative regulation of DNA-templated transcription"/>
    <property type="evidence" value="ECO:0007669"/>
    <property type="project" value="InterPro"/>
</dbReference>
<evidence type="ECO:0000256" key="5">
    <source>
        <dbReference type="ARBA" id="ARBA00023163"/>
    </source>
</evidence>
<dbReference type="InterPro" id="IPR036271">
    <property type="entry name" value="Tet_transcr_reg_TetR-rel_C_sf"/>
</dbReference>
<dbReference type="AlphaFoldDB" id="A0A4R9LV58"/>
<dbReference type="InterPro" id="IPR003012">
    <property type="entry name" value="Tet_transcr_reg_TetR"/>
</dbReference>
<comment type="function">
    <text evidence="1">TetR is the repressor of the tetracycline resistance element; its N-terminal region forms a helix-turn-helix structure and binds DNA. Binding of tetracycline to TetR reduces the repressor affinity for the tetracycline resistance gene (tetA) promoter operator sites.</text>
</comment>
<feature type="compositionally biased region" description="Basic and acidic residues" evidence="7">
    <location>
        <begin position="17"/>
        <end position="26"/>
    </location>
</feature>
<dbReference type="InterPro" id="IPR009057">
    <property type="entry name" value="Homeodomain-like_sf"/>
</dbReference>
<reference evidence="9" key="1">
    <citation type="journal article" date="2019" name="PLoS Negl. Trop. Dis.">
        <title>Revisiting the worldwide diversity of Leptospira species in the environment.</title>
        <authorList>
            <person name="Vincent A.T."/>
            <person name="Schiettekatte O."/>
            <person name="Bourhy P."/>
            <person name="Veyrier F.J."/>
            <person name="Picardeau M."/>
        </authorList>
    </citation>
    <scope>NUCLEOTIDE SEQUENCE [LARGE SCALE GENOMIC DNA]</scope>
    <source>
        <strain evidence="9">201300427</strain>
    </source>
</reference>
<accession>A0A4R9LV58</accession>
<keyword evidence="2" id="KW-0678">Repressor</keyword>
<feature type="region of interest" description="Disordered" evidence="7">
    <location>
        <begin position="1"/>
        <end position="26"/>
    </location>
</feature>
<organism evidence="9 10">
    <name type="scientific">Leptospira idonii</name>
    <dbReference type="NCBI Taxonomy" id="1193500"/>
    <lineage>
        <taxon>Bacteria</taxon>
        <taxon>Pseudomonadati</taxon>
        <taxon>Spirochaetota</taxon>
        <taxon>Spirochaetia</taxon>
        <taxon>Leptospirales</taxon>
        <taxon>Leptospiraceae</taxon>
        <taxon>Leptospira</taxon>
    </lineage>
</organism>
<proteinExistence type="predicted"/>
<dbReference type="EMBL" id="RQHW01000048">
    <property type="protein sequence ID" value="TGN18051.1"/>
    <property type="molecule type" value="Genomic_DNA"/>
</dbReference>